<feature type="signal peptide" evidence="1">
    <location>
        <begin position="1"/>
        <end position="21"/>
    </location>
</feature>
<keyword evidence="1" id="KW-0732">Signal</keyword>
<gene>
    <name evidence="2" type="ORF">ACFOZ8_31840</name>
</gene>
<name>A0ABV8KEA7_9BACL</name>
<evidence type="ECO:0000313" key="3">
    <source>
        <dbReference type="Proteomes" id="UP001595715"/>
    </source>
</evidence>
<dbReference type="EMBL" id="JBHSAM010000036">
    <property type="protein sequence ID" value="MFC4104222.1"/>
    <property type="molecule type" value="Genomic_DNA"/>
</dbReference>
<protein>
    <recommendedName>
        <fullName evidence="4">Lipoprotein</fullName>
    </recommendedName>
</protein>
<reference evidence="3" key="1">
    <citation type="journal article" date="2019" name="Int. J. Syst. Evol. Microbiol.">
        <title>The Global Catalogue of Microorganisms (GCM) 10K type strain sequencing project: providing services to taxonomists for standard genome sequencing and annotation.</title>
        <authorList>
            <consortium name="The Broad Institute Genomics Platform"/>
            <consortium name="The Broad Institute Genome Sequencing Center for Infectious Disease"/>
            <person name="Wu L."/>
            <person name="Ma J."/>
        </authorList>
    </citation>
    <scope>NUCLEOTIDE SEQUENCE [LARGE SCALE GENOMIC DNA]</scope>
    <source>
        <strain evidence="3">IBRC-M 10987</strain>
    </source>
</reference>
<sequence>MKFGLAGILLGAILVTGCANEAVNVQDVAVNLEEHQKERQPASEEQVIEAYLTDKLMSPSTGDVKFAAFEILEEDTQAGKMYAWSLIEAYDLARDASESTRGVSIPVVLKVSRTNGSLAITGHTTPRDGSYYAPDVRALFPARIQDKVLHYSSQHIQSLMKEMEEKVKAAKENGMPRQQS</sequence>
<keyword evidence="3" id="KW-1185">Reference proteome</keyword>
<evidence type="ECO:0000256" key="1">
    <source>
        <dbReference type="SAM" id="SignalP"/>
    </source>
</evidence>
<dbReference type="RefSeq" id="WP_377722757.1">
    <property type="nucleotide sequence ID" value="NZ_JBHSAM010000036.1"/>
</dbReference>
<dbReference type="PROSITE" id="PS51257">
    <property type="entry name" value="PROKAR_LIPOPROTEIN"/>
    <property type="match status" value="1"/>
</dbReference>
<evidence type="ECO:0008006" key="4">
    <source>
        <dbReference type="Google" id="ProtNLM"/>
    </source>
</evidence>
<comment type="caution">
    <text evidence="2">The sequence shown here is derived from an EMBL/GenBank/DDBJ whole genome shotgun (WGS) entry which is preliminary data.</text>
</comment>
<proteinExistence type="predicted"/>
<evidence type="ECO:0000313" key="2">
    <source>
        <dbReference type="EMBL" id="MFC4104222.1"/>
    </source>
</evidence>
<dbReference type="Proteomes" id="UP001595715">
    <property type="component" value="Unassembled WGS sequence"/>
</dbReference>
<organism evidence="2 3">
    <name type="scientific">Paenibacillus xanthanilyticus</name>
    <dbReference type="NCBI Taxonomy" id="1783531"/>
    <lineage>
        <taxon>Bacteria</taxon>
        <taxon>Bacillati</taxon>
        <taxon>Bacillota</taxon>
        <taxon>Bacilli</taxon>
        <taxon>Bacillales</taxon>
        <taxon>Paenibacillaceae</taxon>
        <taxon>Paenibacillus</taxon>
    </lineage>
</organism>
<feature type="chain" id="PRO_5045770266" description="Lipoprotein" evidence="1">
    <location>
        <begin position="22"/>
        <end position="180"/>
    </location>
</feature>
<accession>A0ABV8KEA7</accession>